<dbReference type="InterPro" id="IPR006146">
    <property type="entry name" value="5'-Nucleotdase_CS"/>
</dbReference>
<feature type="compositionally biased region" description="Low complexity" evidence="9">
    <location>
        <begin position="10"/>
        <end position="28"/>
    </location>
</feature>
<feature type="compositionally biased region" description="Gly residues" evidence="9">
    <location>
        <begin position="341"/>
        <end position="355"/>
    </location>
</feature>
<dbReference type="eggNOG" id="KOG4419">
    <property type="taxonomic scope" value="Eukaryota"/>
</dbReference>
<feature type="compositionally biased region" description="Low complexity" evidence="9">
    <location>
        <begin position="185"/>
        <end position="198"/>
    </location>
</feature>
<sequence length="969" mass="102650">AAGRYERRAGSAPRTPGRRGAPAGGAARAGRRDEPRAGRRDEHTRQARSTCGRGSPCRAEGRAQSRAEGRAHPAGAEHLRTGQPVPGGGTSPEPGGGTSTPGRRGAPADGAARAGRRDEPRAGRRDEHTRQARSTCGRGSPCRAEGRAQSRAEGRAHPAGAEHLRTGQPVPGGGTSPEPGGGTSTPGRRGAPADGAARAGRRDEPRAGRRDEHTRQARSTCGRGSPCRAEGRAQSRAEGRAHPAGAEHLRTGQPVPGGGTSPEPGGGTSTPGRRGAPADGGSPCRAEGRAQSRAEGRAHPAGAEHLRTGAARAGRRDEPRAGRRDEHTRQARSTCGRGQPVPGGGTSPEPGGGTSTPGRRGAPADGGSPCRAEGRAQSRAEGRAHPAGAEHLRTGAARAGRRDEPRAGRRDEHTRQARSTCGRGQPVPGGGTSPEPGGGTSTPGRRGAPADGGSPCRAEGRAQSRAAERAAHRNALLLDAGDQYQGTVWFSRFKGREAVHFMNLLRYDAMALGNHEFDEGVSGLLDPLLKNANFTVLSANIKGKTPLGNEMMKYVHPFKIVRFGSESVGIVGYTTKETSFLSQPGDDVTFEDEIEALQLQVNKLTAMGVNKIIALGHSGFTVDKNIAQKVKGVDVVIGGHTNTFLYTGTPPSTELPAGPYPFMVDSDDGRKVPVVQAYAYGKYLGYLNVTFDKKGNVVEAVGNPILLDSSIPEDEHIKEEVEKWRENLGNYSEEIGKTSVYLNGTSQACRFQECNMGNLLCDAALHENVRQPDKKMWNHVSMCILNGGGIRSPIDEQSTNGSITVEDLLSVLPFGGRFDMVTLKGSTLKEAFEHSVRRYGKGSGELLQVGGIHVVYDLSRAPGSRVVSLEVLCTACRVPAYVPLQMDEIYNVTLPSYMLFGGDGYSMLKDKNLGYSKGEPDIEVVSRYLQRMKRVYPAVEGRIKFSSGSLTEASLTLISVLLMVTFLHT</sequence>
<dbReference type="InterPro" id="IPR004843">
    <property type="entry name" value="Calcineurin-like_PHP"/>
</dbReference>
<dbReference type="Pfam" id="PF00149">
    <property type="entry name" value="Metallophos"/>
    <property type="match status" value="1"/>
</dbReference>
<keyword evidence="4" id="KW-0479">Metal-binding</keyword>
<dbReference type="STRING" id="59894.ENSFALP00000002961"/>
<feature type="compositionally biased region" description="Basic and acidic residues" evidence="9">
    <location>
        <begin position="286"/>
        <end position="307"/>
    </location>
</feature>
<dbReference type="FunFam" id="3.60.21.10:FF:000020">
    <property type="entry name" value="NT5E isoform 4"/>
    <property type="match status" value="1"/>
</dbReference>
<dbReference type="HOGENOM" id="CLU_005854_7_1_1"/>
<organism evidence="12 13">
    <name type="scientific">Ficedula albicollis</name>
    <name type="common">Collared flycatcher</name>
    <name type="synonym">Muscicapa albicollis</name>
    <dbReference type="NCBI Taxonomy" id="59894"/>
    <lineage>
        <taxon>Eukaryota</taxon>
        <taxon>Metazoa</taxon>
        <taxon>Chordata</taxon>
        <taxon>Craniata</taxon>
        <taxon>Vertebrata</taxon>
        <taxon>Euteleostomi</taxon>
        <taxon>Archelosauria</taxon>
        <taxon>Archosauria</taxon>
        <taxon>Dinosauria</taxon>
        <taxon>Saurischia</taxon>
        <taxon>Theropoda</taxon>
        <taxon>Coelurosauria</taxon>
        <taxon>Aves</taxon>
        <taxon>Neognathae</taxon>
        <taxon>Neoaves</taxon>
        <taxon>Telluraves</taxon>
        <taxon>Australaves</taxon>
        <taxon>Passeriformes</taxon>
        <taxon>Muscicapidae</taxon>
        <taxon>Ficedula</taxon>
    </lineage>
</organism>
<keyword evidence="5" id="KW-0732">Signal</keyword>
<accession>U3JJK7</accession>
<dbReference type="EC" id="3.1.3.5" evidence="3"/>
<evidence type="ECO:0000256" key="4">
    <source>
        <dbReference type="ARBA" id="ARBA00022723"/>
    </source>
</evidence>
<feature type="compositionally biased region" description="Basic and acidic residues" evidence="9">
    <location>
        <begin position="200"/>
        <end position="215"/>
    </location>
</feature>
<evidence type="ECO:0000313" key="13">
    <source>
        <dbReference type="Proteomes" id="UP000016665"/>
    </source>
</evidence>
<dbReference type="GO" id="GO:0046872">
    <property type="term" value="F:metal ion binding"/>
    <property type="evidence" value="ECO:0007669"/>
    <property type="project" value="UniProtKB-KW"/>
</dbReference>
<dbReference type="GO" id="GO:0005886">
    <property type="term" value="C:plasma membrane"/>
    <property type="evidence" value="ECO:0007669"/>
    <property type="project" value="TreeGrafter"/>
</dbReference>
<dbReference type="SUPFAM" id="SSF55816">
    <property type="entry name" value="5'-nucleotidase (syn. UDP-sugar hydrolase), C-terminal domain"/>
    <property type="match status" value="1"/>
</dbReference>
<feature type="compositionally biased region" description="Low complexity" evidence="9">
    <location>
        <begin position="100"/>
        <end position="113"/>
    </location>
</feature>
<proteinExistence type="inferred from homology"/>
<evidence type="ECO:0000256" key="8">
    <source>
        <dbReference type="ARBA" id="ARBA00029793"/>
    </source>
</evidence>
<dbReference type="PANTHER" id="PTHR11575">
    <property type="entry name" value="5'-NUCLEOTIDASE-RELATED"/>
    <property type="match status" value="1"/>
</dbReference>
<evidence type="ECO:0000259" key="11">
    <source>
        <dbReference type="Pfam" id="PF02872"/>
    </source>
</evidence>
<evidence type="ECO:0000256" key="2">
    <source>
        <dbReference type="ARBA" id="ARBA00006654"/>
    </source>
</evidence>
<dbReference type="InterPro" id="IPR008334">
    <property type="entry name" value="5'-Nucleotdase_C"/>
</dbReference>
<dbReference type="GO" id="GO:0006196">
    <property type="term" value="P:AMP catabolic process"/>
    <property type="evidence" value="ECO:0007669"/>
    <property type="project" value="TreeGrafter"/>
</dbReference>
<dbReference type="CDD" id="cd07409">
    <property type="entry name" value="MPP_CD73_N"/>
    <property type="match status" value="1"/>
</dbReference>
<evidence type="ECO:0000256" key="5">
    <source>
        <dbReference type="ARBA" id="ARBA00022729"/>
    </source>
</evidence>
<dbReference type="Ensembl" id="ENSFALT00000002974.2">
    <property type="protein sequence ID" value="ENSFALP00000002961.2"/>
    <property type="gene ID" value="ENSFALG00000002812.2"/>
</dbReference>
<dbReference type="SUPFAM" id="SSF56300">
    <property type="entry name" value="Metallo-dependent phosphatases"/>
    <property type="match status" value="1"/>
</dbReference>
<feature type="compositionally biased region" description="Basic and acidic residues" evidence="9">
    <location>
        <begin position="314"/>
        <end position="329"/>
    </location>
</feature>
<dbReference type="Gene3D" id="3.90.780.10">
    <property type="entry name" value="5'-Nucleotidase, C-terminal domain"/>
    <property type="match status" value="1"/>
</dbReference>
<dbReference type="InterPro" id="IPR036907">
    <property type="entry name" value="5'-Nucleotdase_C_sf"/>
</dbReference>
<feature type="domain" description="Calcineurin-like phosphoesterase" evidence="10">
    <location>
        <begin position="471"/>
        <end position="641"/>
    </location>
</feature>
<reference evidence="12 13" key="1">
    <citation type="journal article" date="2012" name="Nature">
        <title>The genomic landscape of species divergence in Ficedula flycatchers.</title>
        <authorList>
            <person name="Ellegren H."/>
            <person name="Smeds L."/>
            <person name="Burri R."/>
            <person name="Olason P.I."/>
            <person name="Backstrom N."/>
            <person name="Kawakami T."/>
            <person name="Kunstner A."/>
            <person name="Makinen H."/>
            <person name="Nadachowska-Brzyska K."/>
            <person name="Qvarnstrom A."/>
            <person name="Uebbing S."/>
            <person name="Wolf J.B."/>
        </authorList>
    </citation>
    <scope>NUCLEOTIDE SEQUENCE [LARGE SCALE GENOMIC DNA]</scope>
</reference>
<dbReference type="PROSITE" id="PS00786">
    <property type="entry name" value="5_NUCLEOTIDASE_2"/>
    <property type="match status" value="1"/>
</dbReference>
<feature type="domain" description="5'-Nucleotidase C-terminal" evidence="11">
    <location>
        <begin position="735"/>
        <end position="910"/>
    </location>
</feature>
<dbReference type="AlphaFoldDB" id="U3JJK7"/>
<dbReference type="Gene3D" id="3.60.21.10">
    <property type="match status" value="1"/>
</dbReference>
<feature type="compositionally biased region" description="Gly residues" evidence="9">
    <location>
        <begin position="255"/>
        <end position="269"/>
    </location>
</feature>
<feature type="compositionally biased region" description="Basic and acidic residues" evidence="9">
    <location>
        <begin position="372"/>
        <end position="393"/>
    </location>
</feature>
<reference evidence="12" key="2">
    <citation type="submission" date="2025-08" db="UniProtKB">
        <authorList>
            <consortium name="Ensembl"/>
        </authorList>
    </citation>
    <scope>IDENTIFICATION</scope>
</reference>
<feature type="compositionally biased region" description="Basic and acidic residues" evidence="9">
    <location>
        <begin position="229"/>
        <end position="250"/>
    </location>
</feature>
<feature type="region of interest" description="Disordered" evidence="9">
    <location>
        <begin position="1"/>
        <end position="467"/>
    </location>
</feature>
<dbReference type="GeneTree" id="ENSGT00530000063775"/>
<protein>
    <recommendedName>
        <fullName evidence="3">5'-nucleotidase</fullName>
        <ecNumber evidence="3">3.1.3.5</ecNumber>
    </recommendedName>
    <alternativeName>
        <fullName evidence="8">Ecto-5'-nucleotidase</fullName>
    </alternativeName>
</protein>
<keyword evidence="7" id="KW-0378">Hydrolase</keyword>
<dbReference type="FunFam" id="3.90.780.10:FF:000001">
    <property type="entry name" value="NT5E isoform 3"/>
    <property type="match status" value="1"/>
</dbReference>
<comment type="catalytic activity">
    <reaction evidence="1">
        <text>a ribonucleoside 5'-phosphate + H2O = a ribonucleoside + phosphate</text>
        <dbReference type="Rhea" id="RHEA:12484"/>
        <dbReference type="ChEBI" id="CHEBI:15377"/>
        <dbReference type="ChEBI" id="CHEBI:18254"/>
        <dbReference type="ChEBI" id="CHEBI:43474"/>
        <dbReference type="ChEBI" id="CHEBI:58043"/>
        <dbReference type="EC" id="3.1.3.5"/>
    </reaction>
</comment>
<dbReference type="Proteomes" id="UP000016665">
    <property type="component" value="Chromosome 3"/>
</dbReference>
<evidence type="ECO:0000256" key="1">
    <source>
        <dbReference type="ARBA" id="ARBA00000815"/>
    </source>
</evidence>
<dbReference type="GO" id="GO:0000166">
    <property type="term" value="F:nucleotide binding"/>
    <property type="evidence" value="ECO:0007669"/>
    <property type="project" value="UniProtKB-KW"/>
</dbReference>
<evidence type="ECO:0000256" key="9">
    <source>
        <dbReference type="SAM" id="MobiDB-lite"/>
    </source>
</evidence>
<evidence type="ECO:0000256" key="6">
    <source>
        <dbReference type="ARBA" id="ARBA00022741"/>
    </source>
</evidence>
<feature type="compositionally biased region" description="Basic and acidic residues" evidence="9">
    <location>
        <begin position="115"/>
        <end position="130"/>
    </location>
</feature>
<dbReference type="GO" id="GO:0008253">
    <property type="term" value="F:5'-nucleotidase activity"/>
    <property type="evidence" value="ECO:0007669"/>
    <property type="project" value="UniProtKB-EC"/>
</dbReference>
<evidence type="ECO:0000259" key="10">
    <source>
        <dbReference type="Pfam" id="PF00149"/>
    </source>
</evidence>
<name>U3JJK7_FICAL</name>
<keyword evidence="13" id="KW-1185">Reference proteome</keyword>
<dbReference type="Pfam" id="PF02872">
    <property type="entry name" value="5_nucleotid_C"/>
    <property type="match status" value="1"/>
</dbReference>
<dbReference type="InterPro" id="IPR006179">
    <property type="entry name" value="5_nucleotidase/apyrase"/>
</dbReference>
<comment type="similarity">
    <text evidence="2">Belongs to the 5'-nucleotidase family.</text>
</comment>
<dbReference type="InterPro" id="IPR029052">
    <property type="entry name" value="Metallo-depent_PP-like"/>
</dbReference>
<keyword evidence="6" id="KW-0547">Nucleotide-binding</keyword>
<feature type="compositionally biased region" description="Basic and acidic residues" evidence="9">
    <location>
        <begin position="144"/>
        <end position="165"/>
    </location>
</feature>
<feature type="compositionally biased region" description="Basic and acidic residues" evidence="9">
    <location>
        <begin position="458"/>
        <end position="467"/>
    </location>
</feature>
<evidence type="ECO:0000313" key="12">
    <source>
        <dbReference type="Ensembl" id="ENSFALP00000002961.2"/>
    </source>
</evidence>
<feature type="compositionally biased region" description="Basic and acidic residues" evidence="9">
    <location>
        <begin position="400"/>
        <end position="415"/>
    </location>
</feature>
<feature type="compositionally biased region" description="Gly residues" evidence="9">
    <location>
        <begin position="427"/>
        <end position="441"/>
    </location>
</feature>
<feature type="compositionally biased region" description="Basic and acidic residues" evidence="9">
    <location>
        <begin position="30"/>
        <end position="45"/>
    </location>
</feature>
<dbReference type="PRINTS" id="PR01607">
    <property type="entry name" value="APYRASEFAMLY"/>
</dbReference>
<evidence type="ECO:0000256" key="3">
    <source>
        <dbReference type="ARBA" id="ARBA00012643"/>
    </source>
</evidence>
<dbReference type="PANTHER" id="PTHR11575:SF24">
    <property type="entry name" value="5'-NUCLEOTIDASE"/>
    <property type="match status" value="1"/>
</dbReference>
<feature type="compositionally biased region" description="Gly residues" evidence="9">
    <location>
        <begin position="85"/>
        <end position="99"/>
    </location>
</feature>
<reference evidence="12" key="3">
    <citation type="submission" date="2025-09" db="UniProtKB">
        <authorList>
            <consortium name="Ensembl"/>
        </authorList>
    </citation>
    <scope>IDENTIFICATION</scope>
</reference>
<evidence type="ECO:0000256" key="7">
    <source>
        <dbReference type="ARBA" id="ARBA00022801"/>
    </source>
</evidence>
<gene>
    <name evidence="12" type="primary">NT5E</name>
</gene>
<feature type="compositionally biased region" description="Basic and acidic residues" evidence="9">
    <location>
        <begin position="59"/>
        <end position="80"/>
    </location>
</feature>
<feature type="compositionally biased region" description="Gly residues" evidence="9">
    <location>
        <begin position="170"/>
        <end position="184"/>
    </location>
</feature>